<proteinExistence type="predicted"/>
<dbReference type="STRING" id="593750.Metfor_1203"/>
<reference evidence="1 2" key="2">
    <citation type="journal article" date="2014" name="Genome Announc.">
        <title>Complete Genome Sequence of Methanoregula formicica SMSPT, a Mesophilic Hydrogenotrophic Methanogen Isolated from a Methanogenic Upflow Anaerobic Sludge Blanket Reactor.</title>
        <authorList>
            <person name="Yamamoto K."/>
            <person name="Tamaki H."/>
            <person name="Cadillo-Quiroz H."/>
            <person name="Imachi H."/>
            <person name="Kyrpides N."/>
            <person name="Woyke T."/>
            <person name="Goodwin L."/>
            <person name="Zinder S.H."/>
            <person name="Kamagata Y."/>
            <person name="Liu W.T."/>
        </authorList>
    </citation>
    <scope>NUCLEOTIDE SEQUENCE [LARGE SCALE GENOMIC DNA]</scope>
    <source>
        <strain evidence="2">DSM 22288 / NBRC 105244 / SMSP</strain>
    </source>
</reference>
<gene>
    <name evidence="1" type="ordered locus">Metfor_1203</name>
</gene>
<dbReference type="HOGENOM" id="CLU_1173371_0_0_2"/>
<dbReference type="eggNOG" id="arCOG09573">
    <property type="taxonomic scope" value="Archaea"/>
</dbReference>
<dbReference type="AlphaFoldDB" id="L0HEP5"/>
<dbReference type="EMBL" id="CP003167">
    <property type="protein sequence ID" value="AGB02246.1"/>
    <property type="molecule type" value="Genomic_DNA"/>
</dbReference>
<dbReference type="OrthoDB" id="142838at2157"/>
<evidence type="ECO:0000313" key="1">
    <source>
        <dbReference type="EMBL" id="AGB02246.1"/>
    </source>
</evidence>
<name>L0HEP5_METFS</name>
<sequence precursor="true">MNLRKIGVVLLAILLAAMAMVPMVSAAEAQADDALKVSNDGVIDASLKGIVTQPDPYTYVFTGKTDDKTASVNHLIENLNKKTMNAAVKSGTPISGSNTATMPLFGSSIWQRTQVSGTKDGGWISPYTKTINGNLVSNWQGSSPYYADKITLSSLISASGVGVSISMPGGSMGYQDIGGNRLSYSDYWTTAYAVSHSYSNFLAQSWATVPSVAESDSGTFRFSYSDYTVNTYVSV</sequence>
<dbReference type="GeneID" id="14310516"/>
<reference evidence="2" key="1">
    <citation type="submission" date="2011-12" db="EMBL/GenBank/DDBJ databases">
        <title>Complete sequence of Methanoregula formicicum SMSP.</title>
        <authorList>
            <person name="Lucas S."/>
            <person name="Han J."/>
            <person name="Lapidus A."/>
            <person name="Cheng J.-F."/>
            <person name="Goodwin L."/>
            <person name="Pitluck S."/>
            <person name="Peters L."/>
            <person name="Ovchinnikova G."/>
            <person name="Teshima H."/>
            <person name="Detter J.C."/>
            <person name="Han C."/>
            <person name="Tapia R."/>
            <person name="Land M."/>
            <person name="Hauser L."/>
            <person name="Kyrpides N."/>
            <person name="Ivanova N."/>
            <person name="Pagani I."/>
            <person name="Imachi H."/>
            <person name="Tamaki H."/>
            <person name="Sekiguchi Y."/>
            <person name="Kamagata Y."/>
            <person name="Cadillo-Quiroz H."/>
            <person name="Zinder S."/>
            <person name="Liu W.-T."/>
            <person name="Woyke T."/>
        </authorList>
    </citation>
    <scope>NUCLEOTIDE SEQUENCE [LARGE SCALE GENOMIC DNA]</scope>
    <source>
        <strain evidence="2">DSM 22288 / NBRC 105244 / SMSP</strain>
    </source>
</reference>
<keyword evidence="2" id="KW-1185">Reference proteome</keyword>
<protein>
    <submittedName>
        <fullName evidence="1">Uncharacterized protein</fullName>
    </submittedName>
</protein>
<evidence type="ECO:0000313" key="2">
    <source>
        <dbReference type="Proteomes" id="UP000010824"/>
    </source>
</evidence>
<dbReference type="RefSeq" id="WP_015285209.1">
    <property type="nucleotide sequence ID" value="NC_019943.1"/>
</dbReference>
<accession>L0HEP5</accession>
<dbReference type="KEGG" id="mfo:Metfor_1203"/>
<dbReference type="Proteomes" id="UP000010824">
    <property type="component" value="Chromosome"/>
</dbReference>
<organism evidence="1 2">
    <name type="scientific">Methanoregula formicica (strain DSM 22288 / NBRC 105244 / SMSP)</name>
    <dbReference type="NCBI Taxonomy" id="593750"/>
    <lineage>
        <taxon>Archaea</taxon>
        <taxon>Methanobacteriati</taxon>
        <taxon>Methanobacteriota</taxon>
        <taxon>Stenosarchaea group</taxon>
        <taxon>Methanomicrobia</taxon>
        <taxon>Methanomicrobiales</taxon>
        <taxon>Methanoregulaceae</taxon>
        <taxon>Methanoregula</taxon>
    </lineage>
</organism>
<dbReference type="InParanoid" id="L0HEP5"/>